<keyword evidence="2" id="KW-1133">Transmembrane helix</keyword>
<accession>A0A0B1SWT1</accession>
<feature type="transmembrane region" description="Helical" evidence="2">
    <location>
        <begin position="120"/>
        <end position="146"/>
    </location>
</feature>
<feature type="domain" description="EGF-like" evidence="3">
    <location>
        <begin position="7"/>
        <end position="18"/>
    </location>
</feature>
<feature type="region of interest" description="Disordered" evidence="1">
    <location>
        <begin position="77"/>
        <end position="104"/>
    </location>
</feature>
<proteinExistence type="predicted"/>
<dbReference type="AlphaFoldDB" id="A0A0B1SWT1"/>
<keyword evidence="5" id="KW-1185">Reference proteome</keyword>
<evidence type="ECO:0000259" key="3">
    <source>
        <dbReference type="PROSITE" id="PS00022"/>
    </source>
</evidence>
<gene>
    <name evidence="4" type="ORF">OESDEN_10426</name>
</gene>
<keyword evidence="2" id="KW-0472">Membrane</keyword>
<keyword evidence="2" id="KW-0812">Transmembrane</keyword>
<feature type="region of interest" description="Disordered" evidence="1">
    <location>
        <begin position="186"/>
        <end position="210"/>
    </location>
</feature>
<protein>
    <recommendedName>
        <fullName evidence="3">EGF-like domain-containing protein</fullName>
    </recommendedName>
</protein>
<evidence type="ECO:0000256" key="2">
    <source>
        <dbReference type="SAM" id="Phobius"/>
    </source>
</evidence>
<name>A0A0B1SWT1_OESDE</name>
<dbReference type="InterPro" id="IPR000742">
    <property type="entry name" value="EGF"/>
</dbReference>
<organism evidence="4 5">
    <name type="scientific">Oesophagostomum dentatum</name>
    <name type="common">Nodular worm</name>
    <dbReference type="NCBI Taxonomy" id="61180"/>
    <lineage>
        <taxon>Eukaryota</taxon>
        <taxon>Metazoa</taxon>
        <taxon>Ecdysozoa</taxon>
        <taxon>Nematoda</taxon>
        <taxon>Chromadorea</taxon>
        <taxon>Rhabditida</taxon>
        <taxon>Rhabditina</taxon>
        <taxon>Rhabditomorpha</taxon>
        <taxon>Strongyloidea</taxon>
        <taxon>Strongylidae</taxon>
        <taxon>Oesophagostomum</taxon>
    </lineage>
</organism>
<evidence type="ECO:0000313" key="5">
    <source>
        <dbReference type="Proteomes" id="UP000053660"/>
    </source>
</evidence>
<dbReference type="EMBL" id="KN553821">
    <property type="protein sequence ID" value="KHJ89743.1"/>
    <property type="molecule type" value="Genomic_DNA"/>
</dbReference>
<sequence>MGSNHHCVCRPYFYGAYCHRIRRCVSGRPVTVNCTMPEERYSAHAQRRCTSSMKTSIDVAELQQAINFYVFLSSRRSHRGDPHPPRQIPYQPQRDQVSAAHAEEQDLHDFSTTSTFDSRWVLFLLLHLLLVICAVVCVSLALSCYFRQKANRRLRPLFGSYAPVPVPVIHPKPDRELLVLPPNYEEATSQETANAQSQNTKPGSQPGSTLADETLHITHKNKRMLHVTTKEKMVHLHV</sequence>
<feature type="compositionally biased region" description="Polar residues" evidence="1">
    <location>
        <begin position="186"/>
        <end position="208"/>
    </location>
</feature>
<reference evidence="4 5" key="1">
    <citation type="submission" date="2014-03" db="EMBL/GenBank/DDBJ databases">
        <title>Draft genome of the hookworm Oesophagostomum dentatum.</title>
        <authorList>
            <person name="Mitreva M."/>
        </authorList>
    </citation>
    <scope>NUCLEOTIDE SEQUENCE [LARGE SCALE GENOMIC DNA]</scope>
    <source>
        <strain evidence="4 5">OD-Hann</strain>
    </source>
</reference>
<dbReference type="PROSITE" id="PS00022">
    <property type="entry name" value="EGF_1"/>
    <property type="match status" value="1"/>
</dbReference>
<evidence type="ECO:0000256" key="1">
    <source>
        <dbReference type="SAM" id="MobiDB-lite"/>
    </source>
</evidence>
<dbReference type="Proteomes" id="UP000053660">
    <property type="component" value="Unassembled WGS sequence"/>
</dbReference>
<dbReference type="OrthoDB" id="286301at2759"/>
<evidence type="ECO:0000313" key="4">
    <source>
        <dbReference type="EMBL" id="KHJ89743.1"/>
    </source>
</evidence>